<dbReference type="SUPFAM" id="SSF52518">
    <property type="entry name" value="Thiamin diphosphate-binding fold (THDP-binding)"/>
    <property type="match status" value="1"/>
</dbReference>
<sequence length="320" mass="35029">MELTESKLLEFLRVMLSIRHFELKCAEVFAQGKIPGFVHLYVGEEAVAAGACATIRKDDYIVSNHRGHGHCIAKGGDLKKMMAEIFGRAEGYCKGKGGSMHIADLDLGILGANGIVGGGLAIAPGAGLSAKLRKTDQVTLCFFGDGASNEGTFHEGLNLASVWHLPVIFICENNLYGISVSQSSHQNIRDISCRAQAYGVPGVSIDGNDVLTVYDTVSDAVKRARAGDGPTLVECKTYRMRGHFEGDPMVYRSKEEMQEWAKKDPIERYKDKLSKMKGITIRDLEAMEEEIKVKVDEAVKYAEECPPPDPDKLLEDIYAP</sequence>
<name>A0A933GN70_UNCTE</name>
<feature type="domain" description="Dehydrogenase E1 component" evidence="4">
    <location>
        <begin position="15"/>
        <end position="310"/>
    </location>
</feature>
<evidence type="ECO:0000259" key="4">
    <source>
        <dbReference type="Pfam" id="PF00676"/>
    </source>
</evidence>
<evidence type="ECO:0000313" key="6">
    <source>
        <dbReference type="Proteomes" id="UP000772181"/>
    </source>
</evidence>
<dbReference type="InterPro" id="IPR050642">
    <property type="entry name" value="PDH_E1_Alpha_Subunit"/>
</dbReference>
<evidence type="ECO:0000256" key="1">
    <source>
        <dbReference type="ARBA" id="ARBA00001964"/>
    </source>
</evidence>
<organism evidence="5 6">
    <name type="scientific">Tectimicrobiota bacterium</name>
    <dbReference type="NCBI Taxonomy" id="2528274"/>
    <lineage>
        <taxon>Bacteria</taxon>
        <taxon>Pseudomonadati</taxon>
        <taxon>Nitrospinota/Tectimicrobiota group</taxon>
        <taxon>Candidatus Tectimicrobiota</taxon>
    </lineage>
</organism>
<dbReference type="InterPro" id="IPR001017">
    <property type="entry name" value="DH_E1"/>
</dbReference>
<dbReference type="InterPro" id="IPR029061">
    <property type="entry name" value="THDP-binding"/>
</dbReference>
<dbReference type="GO" id="GO:0006086">
    <property type="term" value="P:pyruvate decarboxylation to acetyl-CoA"/>
    <property type="evidence" value="ECO:0007669"/>
    <property type="project" value="TreeGrafter"/>
</dbReference>
<evidence type="ECO:0000256" key="2">
    <source>
        <dbReference type="ARBA" id="ARBA00023002"/>
    </source>
</evidence>
<proteinExistence type="predicted"/>
<comment type="cofactor">
    <cofactor evidence="1">
        <name>thiamine diphosphate</name>
        <dbReference type="ChEBI" id="CHEBI:58937"/>
    </cofactor>
</comment>
<gene>
    <name evidence="5" type="ORF">HY730_04510</name>
</gene>
<dbReference type="PANTHER" id="PTHR11516:SF60">
    <property type="entry name" value="PYRUVATE DEHYDROGENASE E1 COMPONENT SUBUNIT ALPHA"/>
    <property type="match status" value="1"/>
</dbReference>
<protein>
    <submittedName>
        <fullName evidence="5">Thiamine pyrophosphate-dependent dehydrogenase E1 component subunit alpha</fullName>
    </submittedName>
</protein>
<dbReference type="Gene3D" id="3.40.50.970">
    <property type="match status" value="1"/>
</dbReference>
<keyword evidence="3" id="KW-0786">Thiamine pyrophosphate</keyword>
<evidence type="ECO:0000256" key="3">
    <source>
        <dbReference type="ARBA" id="ARBA00023052"/>
    </source>
</evidence>
<dbReference type="CDD" id="cd02000">
    <property type="entry name" value="TPP_E1_PDC_ADC_BCADC"/>
    <property type="match status" value="1"/>
</dbReference>
<accession>A0A933GN70</accession>
<dbReference type="PANTHER" id="PTHR11516">
    <property type="entry name" value="PYRUVATE DEHYDROGENASE E1 COMPONENT, ALPHA SUBUNIT BACTERIAL AND ORGANELLAR"/>
    <property type="match status" value="1"/>
</dbReference>
<dbReference type="AlphaFoldDB" id="A0A933GN70"/>
<reference evidence="5" key="1">
    <citation type="submission" date="2020-07" db="EMBL/GenBank/DDBJ databases">
        <title>Huge and variable diversity of episymbiotic CPR bacteria and DPANN archaea in groundwater ecosystems.</title>
        <authorList>
            <person name="He C.Y."/>
            <person name="Keren R."/>
            <person name="Whittaker M."/>
            <person name="Farag I.F."/>
            <person name="Doudna J."/>
            <person name="Cate J.H.D."/>
            <person name="Banfield J.F."/>
        </authorList>
    </citation>
    <scope>NUCLEOTIDE SEQUENCE</scope>
    <source>
        <strain evidence="5">NC_groundwater_1482_Ag_S-0.65um_47_24</strain>
    </source>
</reference>
<evidence type="ECO:0000313" key="5">
    <source>
        <dbReference type="EMBL" id="MBI4595625.1"/>
    </source>
</evidence>
<comment type="caution">
    <text evidence="5">The sequence shown here is derived from an EMBL/GenBank/DDBJ whole genome shotgun (WGS) entry which is preliminary data.</text>
</comment>
<dbReference type="Proteomes" id="UP000772181">
    <property type="component" value="Unassembled WGS sequence"/>
</dbReference>
<dbReference type="Pfam" id="PF00676">
    <property type="entry name" value="E1_dh"/>
    <property type="match status" value="1"/>
</dbReference>
<dbReference type="GO" id="GO:0004739">
    <property type="term" value="F:pyruvate dehydrogenase (acetyl-transferring) activity"/>
    <property type="evidence" value="ECO:0007669"/>
    <property type="project" value="TreeGrafter"/>
</dbReference>
<dbReference type="EMBL" id="JACQWF010000205">
    <property type="protein sequence ID" value="MBI4595625.1"/>
    <property type="molecule type" value="Genomic_DNA"/>
</dbReference>
<keyword evidence="2" id="KW-0560">Oxidoreductase</keyword>